<reference evidence="6 7" key="1">
    <citation type="submission" date="2014-12" db="EMBL/GenBank/DDBJ databases">
        <title>16Stimator: statistical estimation of ribosomal gene copy numbers from draft genome assemblies.</title>
        <authorList>
            <person name="Perisin M.A."/>
            <person name="Vetter M."/>
            <person name="Gilbert J.A."/>
            <person name="Bergelson J."/>
        </authorList>
    </citation>
    <scope>NUCLEOTIDE SEQUENCE [LARGE SCALE GENOMIC DNA]</scope>
    <source>
        <strain evidence="6 7">MEJ076</strain>
    </source>
</reference>
<sequence length="185" mass="20715">MARTRKISENDILDAAERVVLREGASGLSIDAVAQEAGVSKSRVVYDHKSKSALLEALIERRLASEEEHVRAAVDESSHLPHPELFARISVAEKVPEDIDKAVCIAISAAMSSDKNIHDRMSEWTRKDLAAMETSKKPKAALIAYLALSGFYCTEYFNFHQWEPEERLAILDGIRAIYTNFPEEK</sequence>
<dbReference type="EMBL" id="JXQV01000005">
    <property type="protein sequence ID" value="KIQ04046.1"/>
    <property type="molecule type" value="Genomic_DNA"/>
</dbReference>
<dbReference type="PANTHER" id="PTHR47506:SF1">
    <property type="entry name" value="HTH-TYPE TRANSCRIPTIONAL REGULATOR YJDC"/>
    <property type="match status" value="1"/>
</dbReference>
<dbReference type="GO" id="GO:0003677">
    <property type="term" value="F:DNA binding"/>
    <property type="evidence" value="ECO:0007669"/>
    <property type="project" value="UniProtKB-UniRule"/>
</dbReference>
<evidence type="ECO:0000259" key="5">
    <source>
        <dbReference type="PROSITE" id="PS50977"/>
    </source>
</evidence>
<proteinExistence type="predicted"/>
<feature type="domain" description="HTH tetR-type" evidence="5">
    <location>
        <begin position="6"/>
        <end position="66"/>
    </location>
</feature>
<name>A0A0D0K655_AGRTU</name>
<dbReference type="Proteomes" id="UP000035017">
    <property type="component" value="Unassembled WGS sequence"/>
</dbReference>
<evidence type="ECO:0000313" key="6">
    <source>
        <dbReference type="EMBL" id="KIQ04046.1"/>
    </source>
</evidence>
<dbReference type="InterPro" id="IPR009057">
    <property type="entry name" value="Homeodomain-like_sf"/>
</dbReference>
<evidence type="ECO:0000256" key="4">
    <source>
        <dbReference type="PROSITE-ProRule" id="PRU00335"/>
    </source>
</evidence>
<evidence type="ECO:0000256" key="1">
    <source>
        <dbReference type="ARBA" id="ARBA00023015"/>
    </source>
</evidence>
<feature type="DNA-binding region" description="H-T-H motif" evidence="4">
    <location>
        <begin position="29"/>
        <end position="48"/>
    </location>
</feature>
<gene>
    <name evidence="6" type="ORF">RU07_05125</name>
</gene>
<dbReference type="PRINTS" id="PR00455">
    <property type="entry name" value="HTHTETR"/>
</dbReference>
<evidence type="ECO:0000313" key="7">
    <source>
        <dbReference type="Proteomes" id="UP000035017"/>
    </source>
</evidence>
<dbReference type="Pfam" id="PF00440">
    <property type="entry name" value="TetR_N"/>
    <property type="match status" value="1"/>
</dbReference>
<dbReference type="Gene3D" id="1.10.357.10">
    <property type="entry name" value="Tetracycline Repressor, domain 2"/>
    <property type="match status" value="1"/>
</dbReference>
<dbReference type="InterPro" id="IPR041479">
    <property type="entry name" value="TetR_CgmR_C"/>
</dbReference>
<dbReference type="InterPro" id="IPR001647">
    <property type="entry name" value="HTH_TetR"/>
</dbReference>
<dbReference type="PROSITE" id="PS50977">
    <property type="entry name" value="HTH_TETR_2"/>
    <property type="match status" value="1"/>
</dbReference>
<dbReference type="OrthoDB" id="9809772at2"/>
<dbReference type="PANTHER" id="PTHR47506">
    <property type="entry name" value="TRANSCRIPTIONAL REGULATORY PROTEIN"/>
    <property type="match status" value="1"/>
</dbReference>
<dbReference type="SUPFAM" id="SSF46689">
    <property type="entry name" value="Homeodomain-like"/>
    <property type="match status" value="1"/>
</dbReference>
<keyword evidence="2 4" id="KW-0238">DNA-binding</keyword>
<protein>
    <submittedName>
        <fullName evidence="6">TetR family transcriptional regulator</fullName>
    </submittedName>
</protein>
<keyword evidence="1" id="KW-0805">Transcription regulation</keyword>
<dbReference type="AlphaFoldDB" id="A0A0D0K655"/>
<evidence type="ECO:0000256" key="2">
    <source>
        <dbReference type="ARBA" id="ARBA00023125"/>
    </source>
</evidence>
<keyword evidence="3" id="KW-0804">Transcription</keyword>
<accession>A0A0D0K655</accession>
<dbReference type="Pfam" id="PF17937">
    <property type="entry name" value="TetR_C_28"/>
    <property type="match status" value="1"/>
</dbReference>
<organism evidence="6 7">
    <name type="scientific">Agrobacterium tumefaciens</name>
    <dbReference type="NCBI Taxonomy" id="358"/>
    <lineage>
        <taxon>Bacteria</taxon>
        <taxon>Pseudomonadati</taxon>
        <taxon>Pseudomonadota</taxon>
        <taxon>Alphaproteobacteria</taxon>
        <taxon>Hyphomicrobiales</taxon>
        <taxon>Rhizobiaceae</taxon>
        <taxon>Rhizobium/Agrobacterium group</taxon>
        <taxon>Agrobacterium</taxon>
        <taxon>Agrobacterium tumefaciens complex</taxon>
    </lineage>
</organism>
<comment type="caution">
    <text evidence="6">The sequence shown here is derived from an EMBL/GenBank/DDBJ whole genome shotgun (WGS) entry which is preliminary data.</text>
</comment>
<evidence type="ECO:0000256" key="3">
    <source>
        <dbReference type="ARBA" id="ARBA00023163"/>
    </source>
</evidence>